<evidence type="ECO:0000313" key="3">
    <source>
        <dbReference type="Proteomes" id="UP000192578"/>
    </source>
</evidence>
<evidence type="ECO:0000256" key="1">
    <source>
        <dbReference type="SAM" id="Phobius"/>
    </source>
</evidence>
<dbReference type="PANTHER" id="PTHR46830:SF2">
    <property type="entry name" value="ALPHA-1,4-N-ACETYLGLUCOSAMINYLTRANSFERASE"/>
    <property type="match status" value="1"/>
</dbReference>
<gene>
    <name evidence="2" type="ORF">BV898_10069</name>
</gene>
<comment type="caution">
    <text evidence="2">The sequence shown here is derived from an EMBL/GenBank/DDBJ whole genome shotgun (WGS) entry which is preliminary data.</text>
</comment>
<reference evidence="3" key="1">
    <citation type="submission" date="2017-01" db="EMBL/GenBank/DDBJ databases">
        <title>Comparative genomics of anhydrobiosis in the tardigrade Hypsibius dujardini.</title>
        <authorList>
            <person name="Yoshida Y."/>
            <person name="Koutsovoulos G."/>
            <person name="Laetsch D."/>
            <person name="Stevens L."/>
            <person name="Kumar S."/>
            <person name="Horikawa D."/>
            <person name="Ishino K."/>
            <person name="Komine S."/>
            <person name="Tomita M."/>
            <person name="Blaxter M."/>
            <person name="Arakawa K."/>
        </authorList>
    </citation>
    <scope>NUCLEOTIDE SEQUENCE [LARGE SCALE GENOMIC DNA]</scope>
    <source>
        <strain evidence="3">Z151</strain>
    </source>
</reference>
<dbReference type="EMBL" id="MTYJ01000082">
    <property type="protein sequence ID" value="OQV15817.1"/>
    <property type="molecule type" value="Genomic_DNA"/>
</dbReference>
<feature type="transmembrane region" description="Helical" evidence="1">
    <location>
        <begin position="24"/>
        <end position="47"/>
    </location>
</feature>
<dbReference type="AlphaFoldDB" id="A0A1W0WKX9"/>
<evidence type="ECO:0000313" key="2">
    <source>
        <dbReference type="EMBL" id="OQV15817.1"/>
    </source>
</evidence>
<keyword evidence="3" id="KW-1185">Reference proteome</keyword>
<proteinExistence type="predicted"/>
<protein>
    <submittedName>
        <fullName evidence="2">Uncharacterized protein</fullName>
    </submittedName>
</protein>
<keyword evidence="1" id="KW-1133">Transmembrane helix</keyword>
<sequence>MWKSIPGQKFSAIQPTSQLLLRHALVKVLAVVCLMLIPILGLVPWSFSLSPGISAGSLASPQRLLTKSSSTGVSQEPLIVHYIWLHSKFRQPNPITFLDCVSVLSVMKNLKPDAILVHTNLPDFWPFDPCNHIISNWAGLELVPVQMIFVAGGKRIHLVEQAADLTKLKVLREYGGLVIDFDVYLINGTKFREVYYANPCVLTEEKAGKLNYGFIACQKGETGHLETGYVAEGISNRPEYQRRLEFLSSPERKHAWMDKIAHHSYLHNVHYNLDSIKGDNSSMGDLLQWIVYD</sequence>
<dbReference type="Proteomes" id="UP000192578">
    <property type="component" value="Unassembled WGS sequence"/>
</dbReference>
<keyword evidence="1" id="KW-0812">Transmembrane</keyword>
<name>A0A1W0WKX9_HYPEX</name>
<dbReference type="OrthoDB" id="409543at2759"/>
<dbReference type="PANTHER" id="PTHR46830">
    <property type="entry name" value="TRANSFERASE, PUTATIVE-RELATED"/>
    <property type="match status" value="1"/>
</dbReference>
<organism evidence="2 3">
    <name type="scientific">Hypsibius exemplaris</name>
    <name type="common">Freshwater tardigrade</name>
    <dbReference type="NCBI Taxonomy" id="2072580"/>
    <lineage>
        <taxon>Eukaryota</taxon>
        <taxon>Metazoa</taxon>
        <taxon>Ecdysozoa</taxon>
        <taxon>Tardigrada</taxon>
        <taxon>Eutardigrada</taxon>
        <taxon>Parachela</taxon>
        <taxon>Hypsibioidea</taxon>
        <taxon>Hypsibiidae</taxon>
        <taxon>Hypsibius</taxon>
    </lineage>
</organism>
<keyword evidence="1" id="KW-0472">Membrane</keyword>
<accession>A0A1W0WKX9</accession>